<evidence type="ECO:0000313" key="1">
    <source>
        <dbReference type="EMBL" id="QRC91466.1"/>
    </source>
</evidence>
<organism evidence="1 2">
    <name type="scientific">Phaeosphaeria nodorum (strain SN15 / ATCC MYA-4574 / FGSC 10173)</name>
    <name type="common">Glume blotch fungus</name>
    <name type="synonym">Parastagonospora nodorum</name>
    <dbReference type="NCBI Taxonomy" id="321614"/>
    <lineage>
        <taxon>Eukaryota</taxon>
        <taxon>Fungi</taxon>
        <taxon>Dikarya</taxon>
        <taxon>Ascomycota</taxon>
        <taxon>Pezizomycotina</taxon>
        <taxon>Dothideomycetes</taxon>
        <taxon>Pleosporomycetidae</taxon>
        <taxon>Pleosporales</taxon>
        <taxon>Pleosporineae</taxon>
        <taxon>Phaeosphaeriaceae</taxon>
        <taxon>Parastagonospora</taxon>
    </lineage>
</organism>
<proteinExistence type="predicted"/>
<dbReference type="AlphaFoldDB" id="A0A7U2ER08"/>
<dbReference type="VEuPathDB" id="FungiDB:JI435_401350"/>
<protein>
    <submittedName>
        <fullName evidence="1">Uncharacterized protein</fullName>
    </submittedName>
</protein>
<dbReference type="Proteomes" id="UP000663193">
    <property type="component" value="Chromosome 1"/>
</dbReference>
<accession>A0A7U2ER08</accession>
<name>A0A7U2ER08_PHANO</name>
<gene>
    <name evidence="1" type="ORF">JI435_401350</name>
</gene>
<sequence>MSSRFSKWRLNSIRAADLFGYTRMRLYDRGSAADPVCNMASFSRCNQPRIPVARLLRVSAAMVQPIIVMLTIEALTSEVTQKQIDMAHLRRCLQMQMFFLLVTDVVRGSGTVEGCERLANH</sequence>
<dbReference type="EMBL" id="CP069023">
    <property type="protein sequence ID" value="QRC91466.1"/>
    <property type="molecule type" value="Genomic_DNA"/>
</dbReference>
<reference evidence="2" key="1">
    <citation type="journal article" date="2021" name="BMC Genomics">
        <title>Chromosome-level genome assembly and manually-curated proteome of model necrotroph Parastagonospora nodorum Sn15 reveals a genome-wide trove of candidate effector homologs, and redundancy of virulence-related functions within an accessory chromosome.</title>
        <authorList>
            <person name="Bertazzoni S."/>
            <person name="Jones D.A.B."/>
            <person name="Phan H.T."/>
            <person name="Tan K.-C."/>
            <person name="Hane J.K."/>
        </authorList>
    </citation>
    <scope>NUCLEOTIDE SEQUENCE [LARGE SCALE GENOMIC DNA]</scope>
    <source>
        <strain evidence="2">SN15 / ATCC MYA-4574 / FGSC 10173)</strain>
    </source>
</reference>
<keyword evidence="2" id="KW-1185">Reference proteome</keyword>
<evidence type="ECO:0000313" key="2">
    <source>
        <dbReference type="Proteomes" id="UP000663193"/>
    </source>
</evidence>